<dbReference type="Proteomes" id="UP001162992">
    <property type="component" value="Chromosome 22"/>
</dbReference>
<proteinExistence type="predicted"/>
<comment type="caution">
    <text evidence="1">The sequence shown here is derived from an EMBL/GenBank/DDBJ whole genome shotgun (WGS) entry which is preliminary data.</text>
</comment>
<organism evidence="1 2">
    <name type="scientific">Diphasiastrum complanatum</name>
    <name type="common">Issler's clubmoss</name>
    <name type="synonym">Lycopodium complanatum</name>
    <dbReference type="NCBI Taxonomy" id="34168"/>
    <lineage>
        <taxon>Eukaryota</taxon>
        <taxon>Viridiplantae</taxon>
        <taxon>Streptophyta</taxon>
        <taxon>Embryophyta</taxon>
        <taxon>Tracheophyta</taxon>
        <taxon>Lycopodiopsida</taxon>
        <taxon>Lycopodiales</taxon>
        <taxon>Lycopodiaceae</taxon>
        <taxon>Lycopodioideae</taxon>
        <taxon>Diphasiastrum</taxon>
    </lineage>
</organism>
<name>A0ACC2AEE1_DIPCM</name>
<sequence>MQEDKLEHTLEMQEQRTQEGLDRENRMQQENGQTEDFPRSNRAIPPQVRKAILAILMAGFAVLTRLVHHLQQQRARRWEESLFDTGGLETDELLTFFIFRGNVAF</sequence>
<evidence type="ECO:0000313" key="2">
    <source>
        <dbReference type="Proteomes" id="UP001162992"/>
    </source>
</evidence>
<accession>A0ACC2AEE1</accession>
<evidence type="ECO:0000313" key="1">
    <source>
        <dbReference type="EMBL" id="KAJ7515940.1"/>
    </source>
</evidence>
<gene>
    <name evidence="1" type="ORF">O6H91_22G035200</name>
</gene>
<keyword evidence="2" id="KW-1185">Reference proteome</keyword>
<dbReference type="EMBL" id="CM055113">
    <property type="protein sequence ID" value="KAJ7515940.1"/>
    <property type="molecule type" value="Genomic_DNA"/>
</dbReference>
<reference evidence="2" key="1">
    <citation type="journal article" date="2024" name="Proc. Natl. Acad. Sci. U.S.A.">
        <title>Extraordinary preservation of gene collinearity over three hundred million years revealed in homosporous lycophytes.</title>
        <authorList>
            <person name="Li C."/>
            <person name="Wickell D."/>
            <person name="Kuo L.Y."/>
            <person name="Chen X."/>
            <person name="Nie B."/>
            <person name="Liao X."/>
            <person name="Peng D."/>
            <person name="Ji J."/>
            <person name="Jenkins J."/>
            <person name="Williams M."/>
            <person name="Shu S."/>
            <person name="Plott C."/>
            <person name="Barry K."/>
            <person name="Rajasekar S."/>
            <person name="Grimwood J."/>
            <person name="Han X."/>
            <person name="Sun S."/>
            <person name="Hou Z."/>
            <person name="He W."/>
            <person name="Dai G."/>
            <person name="Sun C."/>
            <person name="Schmutz J."/>
            <person name="Leebens-Mack J.H."/>
            <person name="Li F.W."/>
            <person name="Wang L."/>
        </authorList>
    </citation>
    <scope>NUCLEOTIDE SEQUENCE [LARGE SCALE GENOMIC DNA]</scope>
    <source>
        <strain evidence="2">cv. PW_Plant_1</strain>
    </source>
</reference>
<protein>
    <submittedName>
        <fullName evidence="1">Uncharacterized protein</fullName>
    </submittedName>
</protein>